<evidence type="ECO:0000313" key="2">
    <source>
        <dbReference type="Proteomes" id="UP000005289"/>
    </source>
</evidence>
<organism evidence="1 2">
    <name type="scientific">Thioalkalivibrio paradoxus ARh 1</name>
    <dbReference type="NCBI Taxonomy" id="713585"/>
    <lineage>
        <taxon>Bacteria</taxon>
        <taxon>Pseudomonadati</taxon>
        <taxon>Pseudomonadota</taxon>
        <taxon>Gammaproteobacteria</taxon>
        <taxon>Chromatiales</taxon>
        <taxon>Ectothiorhodospiraceae</taxon>
        <taxon>Thioalkalivibrio</taxon>
    </lineage>
</organism>
<reference evidence="1 2" key="1">
    <citation type="submission" date="2013-12" db="EMBL/GenBank/DDBJ databases">
        <authorList>
            <consortium name="DOE Joint Genome Institute"/>
            <person name="Muyzer G."/>
            <person name="Huntemann M."/>
            <person name="Han J."/>
            <person name="Chen A."/>
            <person name="Kyrpides N."/>
            <person name="Mavromatis K."/>
            <person name="Markowitz V."/>
            <person name="Palaniappan K."/>
            <person name="Ivanova N."/>
            <person name="Schaumberg A."/>
            <person name="Pati A."/>
            <person name="Liolios K."/>
            <person name="Nordberg H.P."/>
            <person name="Cantor M.N."/>
            <person name="Hua S.X."/>
            <person name="Woyke T."/>
        </authorList>
    </citation>
    <scope>NUCLEOTIDE SEQUENCE [LARGE SCALE GENOMIC DNA]</scope>
    <source>
        <strain evidence="1 2">ARh 1</strain>
    </source>
</reference>
<dbReference type="HOGENOM" id="CLU_2235347_0_0_6"/>
<gene>
    <name evidence="1" type="ORF">THITH_06745</name>
</gene>
<dbReference type="Proteomes" id="UP000005289">
    <property type="component" value="Chromosome"/>
</dbReference>
<dbReference type="AlphaFoldDB" id="W0DHV3"/>
<name>W0DHV3_9GAMM</name>
<accession>W0DHV3</accession>
<evidence type="ECO:0000313" key="1">
    <source>
        <dbReference type="EMBL" id="AHE98001.1"/>
    </source>
</evidence>
<protein>
    <submittedName>
        <fullName evidence="1">Uncharacterized protein</fullName>
    </submittedName>
</protein>
<dbReference type="STRING" id="713585.THITH_06745"/>
<dbReference type="EMBL" id="CP007029">
    <property type="protein sequence ID" value="AHE98001.1"/>
    <property type="molecule type" value="Genomic_DNA"/>
</dbReference>
<dbReference type="OrthoDB" id="5624469at2"/>
<dbReference type="KEGG" id="tti:THITH_06745"/>
<dbReference type="RefSeq" id="WP_006748686.1">
    <property type="nucleotide sequence ID" value="NZ_CP007029.1"/>
</dbReference>
<proteinExistence type="predicted"/>
<sequence>MDLNVIIDDQLYTLTVPDEIVTGASDFFDRMDRDMDAGCQMGREWVRQPGIEDRLRVVGDRLLSALERENHDVGRMMAAYILNRAPSVDTLSLDTTGEIQNTEIRYRA</sequence>
<keyword evidence="2" id="KW-1185">Reference proteome</keyword>